<evidence type="ECO:0000313" key="1">
    <source>
        <dbReference type="EMBL" id="MWG32967.1"/>
    </source>
</evidence>
<dbReference type="Gene3D" id="3.40.50.300">
    <property type="entry name" value="P-loop containing nucleotide triphosphate hydrolases"/>
    <property type="match status" value="1"/>
</dbReference>
<dbReference type="Proteomes" id="UP000451471">
    <property type="component" value="Unassembled WGS sequence"/>
</dbReference>
<reference evidence="1 2" key="1">
    <citation type="submission" date="2019-12" db="EMBL/GenBank/DDBJ databases">
        <title>Halocatena pleomorpha gen. nov. sp. nov., an extremely halophilic archaeon of family Halobacteriaceae isolated from saltpan soil.</title>
        <authorList>
            <person name="Pal Y."/>
            <person name="Verma A."/>
            <person name="Krishnamurthi S."/>
            <person name="Kumar P."/>
        </authorList>
    </citation>
    <scope>NUCLEOTIDE SEQUENCE [LARGE SCALE GENOMIC DNA]</scope>
    <source>
        <strain evidence="1 2">JCM 16495</strain>
    </source>
</reference>
<protein>
    <recommendedName>
        <fullName evidence="3">ATP-binding protein</fullName>
    </recommendedName>
</protein>
<keyword evidence="2" id="KW-1185">Reference proteome</keyword>
<dbReference type="RefSeq" id="WP_158202694.1">
    <property type="nucleotide sequence ID" value="NZ_WSZK01000001.1"/>
</dbReference>
<dbReference type="PANTHER" id="PTHR42957">
    <property type="entry name" value="HELICASE MJ1565-RELATED"/>
    <property type="match status" value="1"/>
</dbReference>
<accession>A0A6B0GG06</accession>
<dbReference type="SUPFAM" id="SSF52540">
    <property type="entry name" value="P-loop containing nucleoside triphosphate hydrolases"/>
    <property type="match status" value="1"/>
</dbReference>
<dbReference type="EMBL" id="WSZK01000001">
    <property type="protein sequence ID" value="MWG32967.1"/>
    <property type="molecule type" value="Genomic_DNA"/>
</dbReference>
<comment type="caution">
    <text evidence="1">The sequence shown here is derived from an EMBL/GenBank/DDBJ whole genome shotgun (WGS) entry which is preliminary data.</text>
</comment>
<name>A0A6B0GG06_9EURY</name>
<dbReference type="AlphaFoldDB" id="A0A6B0GG06"/>
<evidence type="ECO:0008006" key="3">
    <source>
        <dbReference type="Google" id="ProtNLM"/>
    </source>
</evidence>
<dbReference type="InterPro" id="IPR027417">
    <property type="entry name" value="P-loop_NTPase"/>
</dbReference>
<gene>
    <name evidence="1" type="ORF">GQS65_00405</name>
</gene>
<organism evidence="1 2">
    <name type="scientific">Halomarina oriensis</name>
    <dbReference type="NCBI Taxonomy" id="671145"/>
    <lineage>
        <taxon>Archaea</taxon>
        <taxon>Methanobacteriati</taxon>
        <taxon>Methanobacteriota</taxon>
        <taxon>Stenosarchaea group</taxon>
        <taxon>Halobacteria</taxon>
        <taxon>Halobacteriales</taxon>
        <taxon>Natronomonadaceae</taxon>
        <taxon>Halomarina</taxon>
    </lineage>
</organism>
<sequence length="205" mass="22694">MAVLAASGHGKSWVTQALIEKNRPNYEYGLILDFKDEFRGLVSKQHGPGLAKHWIAGERELEHFTPDHYDELLRRNKWVVLAKHSRIDDNEDWRSIAADAITAARRRGDVLVVLDEAHRLAPQDCGYPDAISGLATTGRGEVVSSISATQRPASFDNDFLGNQTARFIGGFTYPADINAFKQAVEYPVDVHKVVATDSTTCPTTC</sequence>
<dbReference type="PANTHER" id="PTHR42957:SF1">
    <property type="entry name" value="HELICASE MJ1565-RELATED"/>
    <property type="match status" value="1"/>
</dbReference>
<evidence type="ECO:0000313" key="2">
    <source>
        <dbReference type="Proteomes" id="UP000451471"/>
    </source>
</evidence>
<dbReference type="OrthoDB" id="107033at2157"/>
<dbReference type="InterPro" id="IPR008571">
    <property type="entry name" value="HerA-like"/>
</dbReference>
<proteinExistence type="predicted"/>